<evidence type="ECO:0000256" key="1">
    <source>
        <dbReference type="SAM" id="MobiDB-lite"/>
    </source>
</evidence>
<name>A0A6V7S7M6_PLAVN</name>
<dbReference type="InterPro" id="IPR010882">
    <property type="entry name" value="PCEMA1"/>
</dbReference>
<organism evidence="2 3">
    <name type="scientific">Plasmodium vinckei lentum</name>
    <dbReference type="NCBI Taxonomy" id="138297"/>
    <lineage>
        <taxon>Eukaryota</taxon>
        <taxon>Sar</taxon>
        <taxon>Alveolata</taxon>
        <taxon>Apicomplexa</taxon>
        <taxon>Aconoidasida</taxon>
        <taxon>Haemosporida</taxon>
        <taxon>Plasmodiidae</taxon>
        <taxon>Plasmodium</taxon>
        <taxon>Plasmodium (Vinckeia)</taxon>
    </lineage>
</organism>
<dbReference type="AlphaFoldDB" id="A0A6V7S7M6"/>
<evidence type="ECO:0000313" key="2">
    <source>
        <dbReference type="EMBL" id="CAD2092944.1"/>
    </source>
</evidence>
<feature type="region of interest" description="Disordered" evidence="1">
    <location>
        <begin position="213"/>
        <end position="344"/>
    </location>
</feature>
<feature type="compositionally biased region" description="Polar residues" evidence="1">
    <location>
        <begin position="85"/>
        <end position="105"/>
    </location>
</feature>
<evidence type="ECO:0000313" key="3">
    <source>
        <dbReference type="Proteomes" id="UP000515308"/>
    </source>
</evidence>
<feature type="compositionally biased region" description="Acidic residues" evidence="1">
    <location>
        <begin position="147"/>
        <end position="178"/>
    </location>
</feature>
<dbReference type="Proteomes" id="UP000515308">
    <property type="component" value="Chromosome PVLDE_10"/>
</dbReference>
<feature type="region of interest" description="Disordered" evidence="1">
    <location>
        <begin position="85"/>
        <end position="181"/>
    </location>
</feature>
<feature type="compositionally biased region" description="Basic and acidic residues" evidence="1">
    <location>
        <begin position="130"/>
        <end position="146"/>
    </location>
</feature>
<proteinExistence type="predicted"/>
<dbReference type="EMBL" id="LR865372">
    <property type="protein sequence ID" value="CAD2092944.1"/>
    <property type="molecule type" value="Genomic_DNA"/>
</dbReference>
<feature type="compositionally biased region" description="Basic and acidic residues" evidence="1">
    <location>
        <begin position="221"/>
        <end position="237"/>
    </location>
</feature>
<feature type="compositionally biased region" description="Acidic residues" evidence="1">
    <location>
        <begin position="238"/>
        <end position="341"/>
    </location>
</feature>
<accession>A0A6V7S7M6</accession>
<dbReference type="Pfam" id="PF07418">
    <property type="entry name" value="PCEMA1"/>
    <property type="match status" value="1"/>
</dbReference>
<sequence>MSYDPDLPNLKFIDEFSPIISEIYNVRQTELVEPFISETDGAIVNKVTGFLRRENDSRRKGWYIRPYEEDYEHMIKVNFMPLNKNDQSFQSNQTNVHKQCGTPSATPKAAEKRDLPKEQKLSTINEEDSSALHEDKEELDKENENKSEDEDEELDEENDNEDEYEELNEENDNEDKDEELDRAYMRALSFLDDEENDNEKFKENIAKLYHTLKMIRRKRRRNEENENKGEELDKENGNEDDDEELDEENGNEDDDEELDEENGNEDEDEELDEENDNEDEELDEENGNEDEELDEENGNEDEELDEENDNEDKDEELDEENGNEDEDKELNEENDNEDKDEELDRAYMRALSFLDDEENGNEKFKESIARLYHTLKIIRRKQRR</sequence>
<gene>
    <name evidence="2" type="ORF">PVLDE_1000150</name>
</gene>
<dbReference type="VEuPathDB" id="PlasmoDB:PVLDE_1000150"/>
<feature type="compositionally biased region" description="Basic and acidic residues" evidence="1">
    <location>
        <begin position="109"/>
        <end position="120"/>
    </location>
</feature>
<protein>
    <submittedName>
        <fullName evidence="2">Erythrocyte membrane antigen 1</fullName>
    </submittedName>
</protein>
<reference evidence="2 3" key="1">
    <citation type="submission" date="2020-08" db="EMBL/GenBank/DDBJ databases">
        <authorList>
            <person name="Ramaprasad A."/>
        </authorList>
    </citation>
    <scope>NUCLEOTIDE SEQUENCE [LARGE SCALE GENOMIC DNA]</scope>
</reference>